<organism evidence="1 2">
    <name type="scientific">Dipteronia sinensis</name>
    <dbReference type="NCBI Taxonomy" id="43782"/>
    <lineage>
        <taxon>Eukaryota</taxon>
        <taxon>Viridiplantae</taxon>
        <taxon>Streptophyta</taxon>
        <taxon>Embryophyta</taxon>
        <taxon>Tracheophyta</taxon>
        <taxon>Spermatophyta</taxon>
        <taxon>Magnoliopsida</taxon>
        <taxon>eudicotyledons</taxon>
        <taxon>Gunneridae</taxon>
        <taxon>Pentapetalae</taxon>
        <taxon>rosids</taxon>
        <taxon>malvids</taxon>
        <taxon>Sapindales</taxon>
        <taxon>Sapindaceae</taxon>
        <taxon>Hippocastanoideae</taxon>
        <taxon>Acereae</taxon>
        <taxon>Dipteronia</taxon>
    </lineage>
</organism>
<dbReference type="PANTHER" id="PTHR33116:SF86">
    <property type="entry name" value="REVERSE TRANSCRIPTASE DOMAIN-CONTAINING PROTEIN"/>
    <property type="match status" value="1"/>
</dbReference>
<evidence type="ECO:0000313" key="2">
    <source>
        <dbReference type="Proteomes" id="UP001281410"/>
    </source>
</evidence>
<dbReference type="Gene3D" id="3.60.10.10">
    <property type="entry name" value="Endonuclease/exonuclease/phosphatase"/>
    <property type="match status" value="1"/>
</dbReference>
<accession>A0AAE0A0A5</accession>
<keyword evidence="2" id="KW-1185">Reference proteome</keyword>
<protein>
    <recommendedName>
        <fullName evidence="3">Reverse transcriptase domain-containing protein</fullName>
    </recommendedName>
</protein>
<dbReference type="PANTHER" id="PTHR33116">
    <property type="entry name" value="REVERSE TRANSCRIPTASE ZINC-BINDING DOMAIN-CONTAINING PROTEIN-RELATED-RELATED"/>
    <property type="match status" value="1"/>
</dbReference>
<proteinExistence type="predicted"/>
<gene>
    <name evidence="1" type="ORF">Dsin_021833</name>
</gene>
<dbReference type="SUPFAM" id="SSF56219">
    <property type="entry name" value="DNase I-like"/>
    <property type="match status" value="1"/>
</dbReference>
<dbReference type="EMBL" id="JANJYJ010000007">
    <property type="protein sequence ID" value="KAK3198418.1"/>
    <property type="molecule type" value="Genomic_DNA"/>
</dbReference>
<dbReference type="AlphaFoldDB" id="A0AAE0A0A5"/>
<dbReference type="InterPro" id="IPR036691">
    <property type="entry name" value="Endo/exonu/phosph_ase_sf"/>
</dbReference>
<evidence type="ECO:0008006" key="3">
    <source>
        <dbReference type="Google" id="ProtNLM"/>
    </source>
</evidence>
<dbReference type="Proteomes" id="UP001281410">
    <property type="component" value="Unassembled WGS sequence"/>
</dbReference>
<comment type="caution">
    <text evidence="1">The sequence shown here is derived from an EMBL/GenBank/DDBJ whole genome shotgun (WGS) entry which is preliminary data.</text>
</comment>
<name>A0AAE0A0A5_9ROSI</name>
<sequence length="801" mass="91842">MEKWRLKLGFSGNLVVNSVGRSGGLCQLWSNNIDVNLLMYSQEHIDVKITDTCAVVWRFTGFYGHPDQAQRKHSWTLLCHLACMYDLPWVCMGDFNEIMCDDEKIGGVIKNWRSMTEFREALKDCNLEDMGFIGPNKRDGGASVMERLDRAGQIPCGRGKRFFFKECWIDDDMCKDVVSSTWRTDFSSNGVVNVLWKIDKCGSSLRRWNMEKRMAMRFDINKKREALKEVNKAGQPMSWKYVNLLESELNDVLEIEERYLRQRAKASARKARNRIKGFHDERGIWRDSTDDMKLIAGDVDRVIAGIQPRLIDQISRLLDAQFSGEEVRKAIFEIKPLSAPGCDGLPAVFYQKFWDLAYKLVYVVYKIIAKTITNIFKHVLGDVISETQCPFVPGRLISDNTIVGFECLHRLKRRCGERGSMAIKLDMSKEYDMVEWVFLRGMMRSLGFSEKWIELIMNCVTSLSYSFILNGEVCGEIKPSKGLSLLFSMVNEENYAAVRNIFDDYERASGQMINFSKSVVCVSRSMSVVEGERIASLVGVKLVECHENYLGLPYFSGRSKRKLFANIIDRVWGKIKCSGEKLLSIGGKEILIKAVVQVVPYYAMSLFRIPKSLILEIQRLCVRFWWGGNVHKKKMQWCTWKHLCMPKREGGLGFHNMESSNRALLVKQGWRILKHPNSLAARVLKGCYFRHDNFLGARKNSSASYVWSSLIWGRDLLDKGLRSRVGDGKTVKIYSDRWILRPTEFRILSPPALDMNATVDKLFSPTGGWNIELIYNNFLSDDAKSILRIPIALGTSHDSLL</sequence>
<reference evidence="1" key="1">
    <citation type="journal article" date="2023" name="Plant J.">
        <title>Genome sequences and population genomics provide insights into the demographic history, inbreeding, and mutation load of two 'living fossil' tree species of Dipteronia.</title>
        <authorList>
            <person name="Feng Y."/>
            <person name="Comes H.P."/>
            <person name="Chen J."/>
            <person name="Zhu S."/>
            <person name="Lu R."/>
            <person name="Zhang X."/>
            <person name="Li P."/>
            <person name="Qiu J."/>
            <person name="Olsen K.M."/>
            <person name="Qiu Y."/>
        </authorList>
    </citation>
    <scope>NUCLEOTIDE SEQUENCE</scope>
    <source>
        <strain evidence="1">NBL</strain>
    </source>
</reference>
<evidence type="ECO:0000313" key="1">
    <source>
        <dbReference type="EMBL" id="KAK3198418.1"/>
    </source>
</evidence>